<dbReference type="RefSeq" id="WP_138285462.1">
    <property type="nucleotide sequence ID" value="NZ_CP058350.1"/>
</dbReference>
<evidence type="ECO:0000259" key="2">
    <source>
        <dbReference type="Pfam" id="PF10099"/>
    </source>
</evidence>
<dbReference type="PANTHER" id="PTHR37461:SF1">
    <property type="entry name" value="ANTI-SIGMA-K FACTOR RSKA"/>
    <property type="match status" value="1"/>
</dbReference>
<accession>A0ABX6QLI8</accession>
<feature type="domain" description="Anti-sigma K factor RskA C-terminal" evidence="2">
    <location>
        <begin position="102"/>
        <end position="224"/>
    </location>
</feature>
<protein>
    <submittedName>
        <fullName evidence="3">Anti-sigma factor</fullName>
    </submittedName>
</protein>
<evidence type="ECO:0000313" key="4">
    <source>
        <dbReference type="Proteomes" id="UP000308530"/>
    </source>
</evidence>
<evidence type="ECO:0000313" key="3">
    <source>
        <dbReference type="EMBL" id="QLF69404.1"/>
    </source>
</evidence>
<dbReference type="InterPro" id="IPR051474">
    <property type="entry name" value="Anti-sigma-K/W_factor"/>
</dbReference>
<dbReference type="EMBL" id="CP058350">
    <property type="protein sequence ID" value="QLF69404.1"/>
    <property type="molecule type" value="Genomic_DNA"/>
</dbReference>
<reference evidence="3 4" key="1">
    <citation type="submission" date="2020-06" db="EMBL/GenBank/DDBJ databases">
        <title>Genome sequence of Rhizobium sp strain ADMK78.</title>
        <authorList>
            <person name="Rahi P."/>
        </authorList>
    </citation>
    <scope>NUCLEOTIDE SEQUENCE [LARGE SCALE GENOMIC DNA]</scope>
    <source>
        <strain evidence="3 4">ADMK78</strain>
    </source>
</reference>
<dbReference type="InterPro" id="IPR018764">
    <property type="entry name" value="RskA_C"/>
</dbReference>
<sequence length="235" mass="25378">MSTSHTLSERTDAYVLGLMDDDESRAVEREMEHNESLVRAVADSRDRFLELDLVGPTSPVSADLWARIERQLGPQQRPGRAAVQPTAANDNGLSWWRKFGLSAAAAVMLLVGALSYTLVSRTEPQVIAILMNAEGEPVVMIEDFGNDTAKVTPLIDIAVADDRSLQLWTLPSADVGPVSLGVLDDWRTATVRGPDLPIPIEEQLYEITVEPLGGSPTGKPTGPIIGKGFAKAPRP</sequence>
<keyword evidence="4" id="KW-1185">Reference proteome</keyword>
<feature type="region of interest" description="Disordered" evidence="1">
    <location>
        <begin position="211"/>
        <end position="235"/>
    </location>
</feature>
<name>A0ABX6QLI8_9HYPH</name>
<dbReference type="Proteomes" id="UP000308530">
    <property type="component" value="Chromosome"/>
</dbReference>
<evidence type="ECO:0000256" key="1">
    <source>
        <dbReference type="SAM" id="MobiDB-lite"/>
    </source>
</evidence>
<dbReference type="PANTHER" id="PTHR37461">
    <property type="entry name" value="ANTI-SIGMA-K FACTOR RSKA"/>
    <property type="match status" value="1"/>
</dbReference>
<dbReference type="Pfam" id="PF10099">
    <property type="entry name" value="RskA_C"/>
    <property type="match status" value="1"/>
</dbReference>
<proteinExistence type="predicted"/>
<gene>
    <name evidence="3" type="ORF">FE840_007520</name>
</gene>
<organism evidence="3 4">
    <name type="scientific">Peteryoungia desertarenae</name>
    <dbReference type="NCBI Taxonomy" id="1813451"/>
    <lineage>
        <taxon>Bacteria</taxon>
        <taxon>Pseudomonadati</taxon>
        <taxon>Pseudomonadota</taxon>
        <taxon>Alphaproteobacteria</taxon>
        <taxon>Hyphomicrobiales</taxon>
        <taxon>Rhizobiaceae</taxon>
        <taxon>Peteryoungia</taxon>
    </lineage>
</organism>